<proteinExistence type="predicted"/>
<keyword evidence="5 7" id="KW-0472">Membrane</keyword>
<dbReference type="Pfam" id="PF10412">
    <property type="entry name" value="TrwB_AAD_bind"/>
    <property type="match status" value="1"/>
</dbReference>
<keyword evidence="3 7" id="KW-0812">Transmembrane</keyword>
<dbReference type="Proteomes" id="UP000264779">
    <property type="component" value="Unassembled WGS sequence"/>
</dbReference>
<evidence type="ECO:0000313" key="10">
    <source>
        <dbReference type="Proteomes" id="UP000264779"/>
    </source>
</evidence>
<feature type="transmembrane region" description="Helical" evidence="7">
    <location>
        <begin position="29"/>
        <end position="51"/>
    </location>
</feature>
<evidence type="ECO:0000256" key="7">
    <source>
        <dbReference type="SAM" id="Phobius"/>
    </source>
</evidence>
<gene>
    <name evidence="9" type="ORF">DEB45_09390</name>
</gene>
<feature type="compositionally biased region" description="Basic and acidic residues" evidence="6">
    <location>
        <begin position="605"/>
        <end position="627"/>
    </location>
</feature>
<protein>
    <recommendedName>
        <fullName evidence="8">Type IV secretion system coupling protein TraD DNA-binding domain-containing protein</fullName>
    </recommendedName>
</protein>
<feature type="region of interest" description="Disordered" evidence="6">
    <location>
        <begin position="591"/>
        <end position="669"/>
    </location>
</feature>
<keyword evidence="2" id="KW-1003">Cell membrane</keyword>
<dbReference type="EMBL" id="DONK01000137">
    <property type="protein sequence ID" value="HBU51463.1"/>
    <property type="molecule type" value="Genomic_DNA"/>
</dbReference>
<dbReference type="AlphaFoldDB" id="A0A358DZW4"/>
<sequence length="669" mass="76226">MSNVNSNGLVDAIRGGQIIKHYVAMFKQVFWWVFGAGNLFFIACFVGVMVFKSSKVEFFAWFNWVQAWYLVEFVEEPRKSILYFRDFGDAFEAVAYSIYVDEGVNYWADRFIENLTIAAIVSGVFFVMAIIAILRLFTGKGKSQVENELIRGGELFEAKEMAAHLKRLSKIKMYQRDFAPGDVNVGGVTVPKPFEIQGFAVFGSPGSGKTQLYMEFCDAARKRGERAIINDRSGTILKKFYREGDIILNPLDTRCAPWSLFNECHHKHDYDRVANILFPKQSGDPFWYEAPRMIFVALAMKEAKREMPSLHRITEKVTTCSVDELVDLCSNTLAQTLIDKDVVKQTNSLRGVIVTKLQAFLLFEDHKTQGFSIRDWVHCEDHNGWIFITSNKDQEASLKPLITSWLEIASSSILSLDDDINRRLWLWFDELHTLDKIETLPNTLAEMRKYGGCAVIGFQGAKQAVNIYGPNGLDALMDSCSTHIFFRQNNNASAEYASKQLGKADMYESTSNLSYGASDVRDGQQHGQQRHLRELVLPSEIQALPDLHGYIRFGKGLPVSKFELKYKERKSVADPFVEDTDKLHRLDDIVTNPNRNRATGDVDESPDRFNQPEKAQEQEKTTSKHVDPLGSFDIPNDQQIEAEKAERQAQDDLRSWSMEPLDFDMNDGR</sequence>
<comment type="caution">
    <text evidence="9">The sequence shown here is derived from an EMBL/GenBank/DDBJ whole genome shotgun (WGS) entry which is preliminary data.</text>
</comment>
<evidence type="ECO:0000256" key="3">
    <source>
        <dbReference type="ARBA" id="ARBA00022692"/>
    </source>
</evidence>
<evidence type="ECO:0000256" key="5">
    <source>
        <dbReference type="ARBA" id="ARBA00023136"/>
    </source>
</evidence>
<accession>A0A358DZW4</accession>
<name>A0A358DZW4_9ALTE</name>
<dbReference type="Gene3D" id="3.40.50.300">
    <property type="entry name" value="P-loop containing nucleotide triphosphate hydrolases"/>
    <property type="match status" value="2"/>
</dbReference>
<dbReference type="InterPro" id="IPR027417">
    <property type="entry name" value="P-loop_NTPase"/>
</dbReference>
<evidence type="ECO:0000256" key="6">
    <source>
        <dbReference type="SAM" id="MobiDB-lite"/>
    </source>
</evidence>
<dbReference type="CDD" id="cd01127">
    <property type="entry name" value="TrwB_TraG_TraD_VirD4"/>
    <property type="match status" value="1"/>
</dbReference>
<dbReference type="GO" id="GO:0005886">
    <property type="term" value="C:plasma membrane"/>
    <property type="evidence" value="ECO:0007669"/>
    <property type="project" value="UniProtKB-SubCell"/>
</dbReference>
<keyword evidence="4 7" id="KW-1133">Transmembrane helix</keyword>
<comment type="subcellular location">
    <subcellularLocation>
        <location evidence="1">Cell membrane</location>
        <topology evidence="1">Multi-pass membrane protein</topology>
    </subcellularLocation>
</comment>
<evidence type="ECO:0000256" key="2">
    <source>
        <dbReference type="ARBA" id="ARBA00022475"/>
    </source>
</evidence>
<dbReference type="InterPro" id="IPR051539">
    <property type="entry name" value="T4SS-coupling_protein"/>
</dbReference>
<evidence type="ECO:0000256" key="4">
    <source>
        <dbReference type="ARBA" id="ARBA00022989"/>
    </source>
</evidence>
<reference evidence="9 10" key="1">
    <citation type="journal article" date="2018" name="Nat. Biotechnol.">
        <title>A standardized bacterial taxonomy based on genome phylogeny substantially revises the tree of life.</title>
        <authorList>
            <person name="Parks D.H."/>
            <person name="Chuvochina M."/>
            <person name="Waite D.W."/>
            <person name="Rinke C."/>
            <person name="Skarshewski A."/>
            <person name="Chaumeil P.A."/>
            <person name="Hugenholtz P."/>
        </authorList>
    </citation>
    <scope>NUCLEOTIDE SEQUENCE [LARGE SCALE GENOMIC DNA]</scope>
    <source>
        <strain evidence="9">UBA11621</strain>
    </source>
</reference>
<dbReference type="InterPro" id="IPR019476">
    <property type="entry name" value="T4SS_TraD_DNA-bd"/>
</dbReference>
<feature type="domain" description="Type IV secretion system coupling protein TraD DNA-binding" evidence="8">
    <location>
        <begin position="184"/>
        <end position="565"/>
    </location>
</feature>
<feature type="transmembrane region" description="Helical" evidence="7">
    <location>
        <begin position="115"/>
        <end position="137"/>
    </location>
</feature>
<evidence type="ECO:0000259" key="8">
    <source>
        <dbReference type="Pfam" id="PF10412"/>
    </source>
</evidence>
<dbReference type="SUPFAM" id="SSF52540">
    <property type="entry name" value="P-loop containing nucleoside triphosphate hydrolases"/>
    <property type="match status" value="1"/>
</dbReference>
<dbReference type="PANTHER" id="PTHR37937">
    <property type="entry name" value="CONJUGATIVE TRANSFER: DNA TRANSPORT"/>
    <property type="match status" value="1"/>
</dbReference>
<dbReference type="PANTHER" id="PTHR37937:SF1">
    <property type="entry name" value="CONJUGATIVE TRANSFER: DNA TRANSPORT"/>
    <property type="match status" value="1"/>
</dbReference>
<evidence type="ECO:0000256" key="1">
    <source>
        <dbReference type="ARBA" id="ARBA00004651"/>
    </source>
</evidence>
<feature type="compositionally biased region" description="Basic and acidic residues" evidence="6">
    <location>
        <begin position="641"/>
        <end position="654"/>
    </location>
</feature>
<organism evidence="9 10">
    <name type="scientific">Alteromonas australica</name>
    <dbReference type="NCBI Taxonomy" id="589873"/>
    <lineage>
        <taxon>Bacteria</taxon>
        <taxon>Pseudomonadati</taxon>
        <taxon>Pseudomonadota</taxon>
        <taxon>Gammaproteobacteria</taxon>
        <taxon>Alteromonadales</taxon>
        <taxon>Alteromonadaceae</taxon>
        <taxon>Alteromonas/Salinimonas group</taxon>
        <taxon>Alteromonas</taxon>
    </lineage>
</organism>
<evidence type="ECO:0000313" key="9">
    <source>
        <dbReference type="EMBL" id="HBU51463.1"/>
    </source>
</evidence>